<sequence>MSSYKGHLFGGALFFIPLSVVLVLFFDYNTLSKFEFLLQVGILFSITLLFSLWPDVDIKSKGQLIFYRFFVGVDVVLILTQKLQESAFLGLFAMLPLIGRHRGWTHSLWAAFLIPTPFLFLPLFYAGKPLYFGMPYYLAALFGYISHRFMDGLVGKKK</sequence>
<dbReference type="Proteomes" id="UP000001208">
    <property type="component" value="Chromosome"/>
</dbReference>
<dbReference type="HOGENOM" id="CLU_1746663_0_0_10"/>
<evidence type="ECO:0000313" key="2">
    <source>
        <dbReference type="EMBL" id="ACF13254.1"/>
    </source>
</evidence>
<dbReference type="OrthoDB" id="2706144at2"/>
<evidence type="ECO:0000313" key="3">
    <source>
        <dbReference type="Proteomes" id="UP000001208"/>
    </source>
</evidence>
<dbReference type="KEGG" id="cts:Ctha_0786"/>
<protein>
    <submittedName>
        <fullName evidence="2">Membrane-bound metal-dependent hydrolase</fullName>
    </submittedName>
</protein>
<dbReference type="RefSeq" id="WP_012499338.1">
    <property type="nucleotide sequence ID" value="NC_011026.1"/>
</dbReference>
<proteinExistence type="predicted"/>
<feature type="transmembrane region" description="Helical" evidence="1">
    <location>
        <begin position="36"/>
        <end position="53"/>
    </location>
</feature>
<dbReference type="InterPro" id="IPR007404">
    <property type="entry name" value="YdjM-like"/>
</dbReference>
<accession>B3QWE1</accession>
<organism evidence="2 3">
    <name type="scientific">Chloroherpeton thalassium (strain ATCC 35110 / GB-78)</name>
    <dbReference type="NCBI Taxonomy" id="517418"/>
    <lineage>
        <taxon>Bacteria</taxon>
        <taxon>Pseudomonadati</taxon>
        <taxon>Chlorobiota</taxon>
        <taxon>Chlorobiia</taxon>
        <taxon>Chlorobiales</taxon>
        <taxon>Chloroherpetonaceae</taxon>
        <taxon>Chloroherpeton</taxon>
    </lineage>
</organism>
<keyword evidence="2" id="KW-0378">Hydrolase</keyword>
<keyword evidence="1" id="KW-0472">Membrane</keyword>
<dbReference type="GO" id="GO:0016787">
    <property type="term" value="F:hydrolase activity"/>
    <property type="evidence" value="ECO:0007669"/>
    <property type="project" value="UniProtKB-KW"/>
</dbReference>
<gene>
    <name evidence="2" type="ordered locus">Ctha_0786</name>
</gene>
<dbReference type="eggNOG" id="ENOG5032UI7">
    <property type="taxonomic scope" value="Bacteria"/>
</dbReference>
<feature type="transmembrane region" description="Helical" evidence="1">
    <location>
        <begin position="104"/>
        <end position="125"/>
    </location>
</feature>
<dbReference type="AlphaFoldDB" id="B3QWE1"/>
<name>B3QWE1_CHLT3</name>
<dbReference type="Pfam" id="PF04307">
    <property type="entry name" value="YdjM"/>
    <property type="match status" value="1"/>
</dbReference>
<keyword evidence="1" id="KW-1133">Transmembrane helix</keyword>
<keyword evidence="1" id="KW-0812">Transmembrane</keyword>
<feature type="transmembrane region" description="Helical" evidence="1">
    <location>
        <begin position="6"/>
        <end position="24"/>
    </location>
</feature>
<evidence type="ECO:0000256" key="1">
    <source>
        <dbReference type="SAM" id="Phobius"/>
    </source>
</evidence>
<feature type="transmembrane region" description="Helical" evidence="1">
    <location>
        <begin position="131"/>
        <end position="150"/>
    </location>
</feature>
<dbReference type="EMBL" id="CP001100">
    <property type="protein sequence ID" value="ACF13254.1"/>
    <property type="molecule type" value="Genomic_DNA"/>
</dbReference>
<dbReference type="STRING" id="517418.Ctha_0786"/>
<reference evidence="2 3" key="1">
    <citation type="submission" date="2008-06" db="EMBL/GenBank/DDBJ databases">
        <title>Complete sequence of Chloroherpeton thalassium ATCC 35110.</title>
        <authorList>
            <consortium name="US DOE Joint Genome Institute"/>
            <person name="Lucas S."/>
            <person name="Copeland A."/>
            <person name="Lapidus A."/>
            <person name="Glavina del Rio T."/>
            <person name="Dalin E."/>
            <person name="Tice H."/>
            <person name="Bruce D."/>
            <person name="Goodwin L."/>
            <person name="Pitluck S."/>
            <person name="Schmutz J."/>
            <person name="Larimer F."/>
            <person name="Land M."/>
            <person name="Hauser L."/>
            <person name="Kyrpides N."/>
            <person name="Mikhailova N."/>
            <person name="Liu Z."/>
            <person name="Li T."/>
            <person name="Zhao F."/>
            <person name="Overmann J."/>
            <person name="Bryant D.A."/>
            <person name="Richardson P."/>
        </authorList>
    </citation>
    <scope>NUCLEOTIDE SEQUENCE [LARGE SCALE GENOMIC DNA]</scope>
    <source>
        <strain evidence="3">ATCC 35110 / GB-78</strain>
    </source>
</reference>
<keyword evidence="3" id="KW-1185">Reference proteome</keyword>